<protein>
    <submittedName>
        <fullName evidence="1">Uncharacterized protein</fullName>
    </submittedName>
</protein>
<dbReference type="EMBL" id="VSSQ01005322">
    <property type="protein sequence ID" value="MPM28692.1"/>
    <property type="molecule type" value="Genomic_DNA"/>
</dbReference>
<gene>
    <name evidence="1" type="ORF">SDC9_75219</name>
</gene>
<sequence length="146" mass="16596">MRELFRYPDIQAARTAASYRLLSDQALHAMAVAHVEQVLESDRFKIVFRSGSQSRFPHLKAARKDERLWWVVVEAAMYPHAPALSAEIAKQVLNHARLEKAVVMYAPLMFINTKSQNLSLPSQNGNFSVLFNGFIEVNARSPREGR</sequence>
<name>A0A644YJ93_9ZZZZ</name>
<comment type="caution">
    <text evidence="1">The sequence shown here is derived from an EMBL/GenBank/DDBJ whole genome shotgun (WGS) entry which is preliminary data.</text>
</comment>
<reference evidence="1" key="1">
    <citation type="submission" date="2019-08" db="EMBL/GenBank/DDBJ databases">
        <authorList>
            <person name="Kucharzyk K."/>
            <person name="Murdoch R.W."/>
            <person name="Higgins S."/>
            <person name="Loffler F."/>
        </authorList>
    </citation>
    <scope>NUCLEOTIDE SEQUENCE</scope>
</reference>
<organism evidence="1">
    <name type="scientific">bioreactor metagenome</name>
    <dbReference type="NCBI Taxonomy" id="1076179"/>
    <lineage>
        <taxon>unclassified sequences</taxon>
        <taxon>metagenomes</taxon>
        <taxon>ecological metagenomes</taxon>
    </lineage>
</organism>
<proteinExistence type="predicted"/>
<accession>A0A644YJ93</accession>
<dbReference type="AlphaFoldDB" id="A0A644YJ93"/>
<evidence type="ECO:0000313" key="1">
    <source>
        <dbReference type="EMBL" id="MPM28692.1"/>
    </source>
</evidence>